<dbReference type="InterPro" id="IPR011990">
    <property type="entry name" value="TPR-like_helical_dom_sf"/>
</dbReference>
<dbReference type="PANTHER" id="PTHR43628:SF1">
    <property type="entry name" value="CHITIN SYNTHASE REGULATORY FACTOR 2-RELATED"/>
    <property type="match status" value="1"/>
</dbReference>
<keyword evidence="3" id="KW-1185">Reference proteome</keyword>
<feature type="region of interest" description="Disordered" evidence="1">
    <location>
        <begin position="844"/>
        <end position="871"/>
    </location>
</feature>
<dbReference type="CTD" id="6753710"/>
<dbReference type="EMBL" id="DS985245">
    <property type="protein sequence ID" value="EDV25048.1"/>
    <property type="molecule type" value="Genomic_DNA"/>
</dbReference>
<reference evidence="2 3" key="1">
    <citation type="journal article" date="2008" name="Nature">
        <title>The Trichoplax genome and the nature of placozoans.</title>
        <authorList>
            <person name="Srivastava M."/>
            <person name="Begovic E."/>
            <person name="Chapman J."/>
            <person name="Putnam N.H."/>
            <person name="Hellsten U."/>
            <person name="Kawashima T."/>
            <person name="Kuo A."/>
            <person name="Mitros T."/>
            <person name="Salamov A."/>
            <person name="Carpenter M.L."/>
            <person name="Signorovitch A.Y."/>
            <person name="Moreno M.A."/>
            <person name="Kamm K."/>
            <person name="Grimwood J."/>
            <person name="Schmutz J."/>
            <person name="Shapiro H."/>
            <person name="Grigoriev I.V."/>
            <person name="Buss L.W."/>
            <person name="Schierwater B."/>
            <person name="Dellaporta S.L."/>
            <person name="Rokhsar D.S."/>
        </authorList>
    </citation>
    <scope>NUCLEOTIDE SEQUENCE [LARGE SCALE GENOMIC DNA]</scope>
    <source>
        <strain evidence="2 3">Grell-BS-1999</strain>
    </source>
</reference>
<dbReference type="OrthoDB" id="10266786at2759"/>
<dbReference type="InterPro" id="IPR006597">
    <property type="entry name" value="Sel1-like"/>
</dbReference>
<evidence type="ECO:0000313" key="3">
    <source>
        <dbReference type="Proteomes" id="UP000009022"/>
    </source>
</evidence>
<protein>
    <submittedName>
        <fullName evidence="2">Uncharacterized protein</fullName>
    </submittedName>
</protein>
<dbReference type="InParanoid" id="B3RYJ1"/>
<organism evidence="2 3">
    <name type="scientific">Trichoplax adhaerens</name>
    <name type="common">Trichoplax reptans</name>
    <dbReference type="NCBI Taxonomy" id="10228"/>
    <lineage>
        <taxon>Eukaryota</taxon>
        <taxon>Metazoa</taxon>
        <taxon>Placozoa</taxon>
        <taxon>Uniplacotomia</taxon>
        <taxon>Trichoplacea</taxon>
        <taxon>Trichoplacidae</taxon>
        <taxon>Trichoplax</taxon>
    </lineage>
</organism>
<proteinExistence type="predicted"/>
<feature type="compositionally biased region" description="Polar residues" evidence="1">
    <location>
        <begin position="860"/>
        <end position="871"/>
    </location>
</feature>
<dbReference type="Proteomes" id="UP000009022">
    <property type="component" value="Unassembled WGS sequence"/>
</dbReference>
<accession>B3RYJ1</accession>
<evidence type="ECO:0000256" key="1">
    <source>
        <dbReference type="SAM" id="MobiDB-lite"/>
    </source>
</evidence>
<dbReference type="InterPro" id="IPR052945">
    <property type="entry name" value="Mitotic_Regulator"/>
</dbReference>
<dbReference type="GeneID" id="6753710"/>
<dbReference type="PhylomeDB" id="B3RYJ1"/>
<dbReference type="PANTHER" id="PTHR43628">
    <property type="entry name" value="ACTIVATOR OF C KINASE PROTEIN 1-RELATED"/>
    <property type="match status" value="1"/>
</dbReference>
<feature type="region of interest" description="Disordered" evidence="1">
    <location>
        <begin position="125"/>
        <end position="144"/>
    </location>
</feature>
<feature type="compositionally biased region" description="Polar residues" evidence="1">
    <location>
        <begin position="742"/>
        <end position="751"/>
    </location>
</feature>
<sequence>MGNKVPKAKKSSSIVAFPFARSMADQSQTSDAAPTDDDVLDLFLHENYTNELFDRAKMIYMEKCKNLHDPHAHYELGRIYHLGLGTTNEDCLEAFYHYKIAVDNNHPGALYMLCQLYGTTNSNTNNPSTPFELTSPTSPVSPTASFSMPLTPSPTMASIPSTPLPTCSYVKLMPEEELIKIKVENYVKSAAQDQYYAQGHQELWYNFKRSRIWREAVDNLKRHHESLIEEYAKSLSTTVTRVTSSTITNPPNQQNSNSSDHNDNSSNGNSATTANNNNNTNDSGNGSQEPKQNEKNEEMSQIYNELGYLLVKMNWSKDDRDYRRAIKYFKIAGDLGNPAGYYNIACRMYQNGLGVRKSQKIKNYLIRKSAEGGHPRAQLLIASRYDNYLNEHQPVRNNMTRTGYDYYFESCQTYAYATTLFWLGWYYLNGKGGVEKSVDKAVECFQLATVATDFVGYSNGNSLAFQVLGFLIKHGIGLPANLHVAGHYFTTAAKLQDYPSYIDLAKLIEKNALPTSNIDIAVDFYQRVLRGQDVSAATIAHAQFRLGKIYRNCQYRHLHDEDKADRYFKLAYQSYLANIEKHYQGVRARHFYHVGVMYHYGYGVGASLQTAMAYYKKSILRGQEVENIYDRYYANKAKKKAKTLTVSDSSNDSEVQQQMSLLSKKVDQLLHIEVTREEAASMATFMKNNFPARLTSYEANDSLLFPTTPDSEHQRLVDELEKEILNKTLRQNPEIITENHNDTTINMSESLPPNDRMEDSKLGHRTIADGVFHSHSDFGGDLSPQLLARQLSSETSQLEPLTPEQQIEQSVEEQLRLQQQQLQQQLQQQQLQLQLQEQLQQQQQEQEQQQQPPSPQQQQDTANPTTATNDMSHSYSFYDEWMTTWPAGSLLKQFFPRGVVNE</sequence>
<dbReference type="STRING" id="10228.B3RYJ1"/>
<feature type="compositionally biased region" description="Low complexity" evidence="1">
    <location>
        <begin position="242"/>
        <end position="287"/>
    </location>
</feature>
<feature type="region of interest" description="Disordered" evidence="1">
    <location>
        <begin position="242"/>
        <end position="297"/>
    </location>
</feature>
<dbReference type="Gene3D" id="1.25.40.10">
    <property type="entry name" value="Tetratricopeptide repeat domain"/>
    <property type="match status" value="3"/>
</dbReference>
<name>B3RYJ1_TRIAD</name>
<gene>
    <name evidence="2" type="ORF">TRIADDRAFT_56576</name>
</gene>
<dbReference type="RefSeq" id="XP_002112938.1">
    <property type="nucleotide sequence ID" value="XM_002112902.1"/>
</dbReference>
<dbReference type="Pfam" id="PF08238">
    <property type="entry name" value="Sel1"/>
    <property type="match status" value="7"/>
</dbReference>
<dbReference type="AlphaFoldDB" id="B3RYJ1"/>
<feature type="compositionally biased region" description="Low complexity" evidence="1">
    <location>
        <begin position="844"/>
        <end position="859"/>
    </location>
</feature>
<dbReference type="SUPFAM" id="SSF81901">
    <property type="entry name" value="HCP-like"/>
    <property type="match status" value="3"/>
</dbReference>
<evidence type="ECO:0000313" key="2">
    <source>
        <dbReference type="EMBL" id="EDV25048.1"/>
    </source>
</evidence>
<dbReference type="SMART" id="SM00671">
    <property type="entry name" value="SEL1"/>
    <property type="match status" value="7"/>
</dbReference>
<feature type="region of interest" description="Disordered" evidence="1">
    <location>
        <begin position="737"/>
        <end position="760"/>
    </location>
</feature>
<dbReference type="KEGG" id="tad:TRIADDRAFT_56576"/>
<dbReference type="HOGENOM" id="CLU_321424_0_0_1"/>